<proteinExistence type="predicted"/>
<dbReference type="PANTHER" id="PTHR40590:SF1">
    <property type="entry name" value="CYTOPLASMIC PROTEIN"/>
    <property type="match status" value="1"/>
</dbReference>
<dbReference type="HOGENOM" id="CLU_057525_0_1_7"/>
<evidence type="ECO:0000313" key="4">
    <source>
        <dbReference type="Proteomes" id="UP000001880"/>
    </source>
</evidence>
<reference evidence="3 4" key="1">
    <citation type="journal article" date="2010" name="Stand. Genomic Sci.">
        <title>Complete genome sequence of Haliangium ochraceum type strain (SMP-2).</title>
        <authorList>
            <consortium name="US DOE Joint Genome Institute (JGI-PGF)"/>
            <person name="Ivanova N."/>
            <person name="Daum C."/>
            <person name="Lang E."/>
            <person name="Abt B."/>
            <person name="Kopitz M."/>
            <person name="Saunders E."/>
            <person name="Lapidus A."/>
            <person name="Lucas S."/>
            <person name="Glavina Del Rio T."/>
            <person name="Nolan M."/>
            <person name="Tice H."/>
            <person name="Copeland A."/>
            <person name="Cheng J.F."/>
            <person name="Chen F."/>
            <person name="Bruce D."/>
            <person name="Goodwin L."/>
            <person name="Pitluck S."/>
            <person name="Mavromatis K."/>
            <person name="Pati A."/>
            <person name="Mikhailova N."/>
            <person name="Chen A."/>
            <person name="Palaniappan K."/>
            <person name="Land M."/>
            <person name="Hauser L."/>
            <person name="Chang Y.J."/>
            <person name="Jeffries C.D."/>
            <person name="Detter J.C."/>
            <person name="Brettin T."/>
            <person name="Rohde M."/>
            <person name="Goker M."/>
            <person name="Bristow J."/>
            <person name="Markowitz V."/>
            <person name="Eisen J.A."/>
            <person name="Hugenholtz P."/>
            <person name="Kyrpides N.C."/>
            <person name="Klenk H.P."/>
        </authorList>
    </citation>
    <scope>NUCLEOTIDE SEQUENCE [LARGE SCALE GENOMIC DNA]</scope>
    <source>
        <strain evidence="4">DSM 14365 / CIP 107738 / JCM 11303 / AJ 13395 / SMP-2</strain>
    </source>
</reference>
<dbReference type="RefSeq" id="WP_012830922.1">
    <property type="nucleotide sequence ID" value="NC_013440.1"/>
</dbReference>
<evidence type="ECO:0000313" key="3">
    <source>
        <dbReference type="EMBL" id="ACY18330.1"/>
    </source>
</evidence>
<dbReference type="KEGG" id="hoh:Hoch_5855"/>
<name>D0LIH4_HALO1</name>
<dbReference type="STRING" id="502025.Hoch_5855"/>
<dbReference type="EMBL" id="CP001804">
    <property type="protein sequence ID" value="ACY18330.1"/>
    <property type="molecule type" value="Genomic_DNA"/>
</dbReference>
<dbReference type="Proteomes" id="UP000001880">
    <property type="component" value="Chromosome"/>
</dbReference>
<dbReference type="Pfam" id="PF01963">
    <property type="entry name" value="TraB_PrgY_gumN"/>
    <property type="match status" value="1"/>
</dbReference>
<protein>
    <submittedName>
        <fullName evidence="3">GumN family protein</fullName>
    </submittedName>
</protein>
<keyword evidence="4" id="KW-1185">Reference proteome</keyword>
<evidence type="ECO:0000256" key="1">
    <source>
        <dbReference type="SAM" id="MobiDB-lite"/>
    </source>
</evidence>
<accession>D0LIH4</accession>
<feature type="signal peptide" evidence="2">
    <location>
        <begin position="1"/>
        <end position="25"/>
    </location>
</feature>
<feature type="region of interest" description="Disordered" evidence="1">
    <location>
        <begin position="43"/>
        <end position="78"/>
    </location>
</feature>
<dbReference type="eggNOG" id="COG3735">
    <property type="taxonomic scope" value="Bacteria"/>
</dbReference>
<dbReference type="InterPro" id="IPR002816">
    <property type="entry name" value="TraB/PrgY/GumN_fam"/>
</dbReference>
<feature type="compositionally biased region" description="Low complexity" evidence="1">
    <location>
        <begin position="47"/>
        <end position="76"/>
    </location>
</feature>
<dbReference type="AlphaFoldDB" id="D0LIH4"/>
<dbReference type="CDD" id="cd14789">
    <property type="entry name" value="Tiki"/>
    <property type="match status" value="1"/>
</dbReference>
<evidence type="ECO:0000256" key="2">
    <source>
        <dbReference type="SAM" id="SignalP"/>
    </source>
</evidence>
<organism evidence="3 4">
    <name type="scientific">Haliangium ochraceum (strain DSM 14365 / JCM 11303 / SMP-2)</name>
    <dbReference type="NCBI Taxonomy" id="502025"/>
    <lineage>
        <taxon>Bacteria</taxon>
        <taxon>Pseudomonadati</taxon>
        <taxon>Myxococcota</taxon>
        <taxon>Polyangia</taxon>
        <taxon>Haliangiales</taxon>
        <taxon>Kofleriaceae</taxon>
        <taxon>Haliangium</taxon>
    </lineage>
</organism>
<gene>
    <name evidence="3" type="ordered locus">Hoch_5855</name>
</gene>
<sequence length="352" mass="38045">MQHSPSRLTLAAAHRRAAAPSVALAAVLAASLVALSALSGCKSEPKQAPVAESPSAEEAAQPAAAPEEPAAEAPAAPDNPIAKPFFWEARRDGDVDYLLGTMHAKYELDDLPAQVRERLAQADTVVVETDISKVDVAAVMQKAMLPPSQSLRTMLGEDRWEILVGEVGEKFPPAALDRMQPWFVGVLVAYGDLMGNDPSKSMDMQVVRRAQEDEKTLAYLEEPNAQLDLLAELGDLDSLKESIDDLDTIEAMVDEMVETYGSGDLEALRKITFESETMMAEPEQIEKLLLARNRAWMEILPDLFSDKTVFVAVGAGHFPGDDGLIDLLQEAGYEVVRIIPDSAADPDPAPAD</sequence>
<feature type="chain" id="PRO_5003010258" evidence="2">
    <location>
        <begin position="26"/>
        <end position="352"/>
    </location>
</feature>
<dbReference type="PANTHER" id="PTHR40590">
    <property type="entry name" value="CYTOPLASMIC PROTEIN-RELATED"/>
    <property type="match status" value="1"/>
</dbReference>
<dbReference type="OrthoDB" id="357294at2"/>
<keyword evidence="2" id="KW-0732">Signal</keyword>
<dbReference type="InterPro" id="IPR047111">
    <property type="entry name" value="YbaP-like"/>
</dbReference>